<dbReference type="EMBL" id="CM001402">
    <property type="protein sequence ID" value="EHO39796.1"/>
    <property type="molecule type" value="Genomic_DNA"/>
</dbReference>
<dbReference type="Proteomes" id="UP000183868">
    <property type="component" value="Chromosome"/>
</dbReference>
<feature type="domain" description="GWxTD" evidence="2">
    <location>
        <begin position="279"/>
        <end position="402"/>
    </location>
</feature>
<evidence type="ECO:0000313" key="3">
    <source>
        <dbReference type="EMBL" id="APF19680.1"/>
    </source>
</evidence>
<reference evidence="3 6" key="2">
    <citation type="submission" date="2016-11" db="EMBL/GenBank/DDBJ databases">
        <title>Genomic analysis of Caldithrix abyssi and proposal of a novel bacterial phylum Caldithrichaeota.</title>
        <authorList>
            <person name="Kublanov I."/>
            <person name="Sigalova O."/>
            <person name="Gavrilov S."/>
            <person name="Lebedinsky A."/>
            <person name="Ivanova N."/>
            <person name="Daum C."/>
            <person name="Reddy T."/>
            <person name="Klenk H.P."/>
            <person name="Goker M."/>
            <person name="Reva O."/>
            <person name="Miroshnichenko M."/>
            <person name="Kyprides N."/>
            <person name="Woyke T."/>
            <person name="Gelfand M."/>
        </authorList>
    </citation>
    <scope>NUCLEOTIDE SEQUENCE [LARGE SCALE GENOMIC DNA]</scope>
    <source>
        <strain evidence="3 6">LF13</strain>
    </source>
</reference>
<evidence type="ECO:0000259" key="2">
    <source>
        <dbReference type="Pfam" id="PF20094"/>
    </source>
</evidence>
<dbReference type="NCBIfam" id="TIGR04514">
    <property type="entry name" value="GWxTD_dom"/>
    <property type="match status" value="1"/>
</dbReference>
<feature type="signal peptide" evidence="1">
    <location>
        <begin position="1"/>
        <end position="21"/>
    </location>
</feature>
<evidence type="ECO:0000256" key="1">
    <source>
        <dbReference type="SAM" id="SignalP"/>
    </source>
</evidence>
<name>H1XYH8_CALAY</name>
<dbReference type="eggNOG" id="COG4219">
    <property type="taxonomic scope" value="Bacteria"/>
</dbReference>
<accession>H1XYH8</accession>
<evidence type="ECO:0000313" key="4">
    <source>
        <dbReference type="EMBL" id="EHO39796.1"/>
    </source>
</evidence>
<sequence precursor="true">MKFKVSLIVLLLGFVSGAAFAQYMGTNQQSGVGLPFFELTYQHRFDADLKHHRLLIMSSHLYDDLTFIKSDTSGFDTQFEMLFAIYDQNENVVMMRTVNRKINVPSFDLTNSREEAVVLKEEFKLPPGEYSLLAKATDLITNKSAKRKIKFTFKEFSDKPVALGSLLFLQSVTQDSSGQVVDYEPTFSNNFTVKAGIFYVYYDVYVKQIGQPVTLRYIFKGEKRRSKKKIVEIDSMITVIPQNHIFSQLFTLKRERLKRNKYLLTVEAIVGNKKAQVSQSFSFFWSTVPSTEEDIDLALHQMSYILNADTLKKYLNASLEEKKAFFERYWKERDPDPTTAKNELKDEYFKRVNYANTYFSTMTQDGWETDRGRILIKFGFPDDIERHPFEIDSPPYEIWQYYTLRKTFLFVDYTGFGDYRLDPRYYDMEYDY</sequence>
<reference evidence="4 5" key="1">
    <citation type="submission" date="2011-09" db="EMBL/GenBank/DDBJ databases">
        <title>The permanent draft genome of Caldithrix abyssi DSM 13497.</title>
        <authorList>
            <consortium name="US DOE Joint Genome Institute (JGI-PGF)"/>
            <person name="Lucas S."/>
            <person name="Han J."/>
            <person name="Lapidus A."/>
            <person name="Bruce D."/>
            <person name="Goodwin L."/>
            <person name="Pitluck S."/>
            <person name="Peters L."/>
            <person name="Kyrpides N."/>
            <person name="Mavromatis K."/>
            <person name="Ivanova N."/>
            <person name="Mikhailova N."/>
            <person name="Chertkov O."/>
            <person name="Detter J.C."/>
            <person name="Tapia R."/>
            <person name="Han C."/>
            <person name="Land M."/>
            <person name="Hauser L."/>
            <person name="Markowitz V."/>
            <person name="Cheng J.-F."/>
            <person name="Hugenholtz P."/>
            <person name="Woyke T."/>
            <person name="Wu D."/>
            <person name="Spring S."/>
            <person name="Brambilla E."/>
            <person name="Klenk H.-P."/>
            <person name="Eisen J.A."/>
        </authorList>
    </citation>
    <scope>NUCLEOTIDE SEQUENCE [LARGE SCALE GENOMIC DNA]</scope>
    <source>
        <strain evidence="4 5">DSM 13497</strain>
    </source>
</reference>
<dbReference type="STRING" id="880073.Cabys_2932"/>
<organism evidence="4 5">
    <name type="scientific">Caldithrix abyssi DSM 13497</name>
    <dbReference type="NCBI Taxonomy" id="880073"/>
    <lineage>
        <taxon>Bacteria</taxon>
        <taxon>Pseudomonadati</taxon>
        <taxon>Calditrichota</taxon>
        <taxon>Calditrichia</taxon>
        <taxon>Calditrichales</taxon>
        <taxon>Calditrichaceae</taxon>
        <taxon>Caldithrix</taxon>
    </lineage>
</organism>
<dbReference type="InterPro" id="IPR030959">
    <property type="entry name" value="GWxTD_dom"/>
</dbReference>
<keyword evidence="5" id="KW-1185">Reference proteome</keyword>
<proteinExistence type="predicted"/>
<evidence type="ECO:0000313" key="6">
    <source>
        <dbReference type="Proteomes" id="UP000183868"/>
    </source>
</evidence>
<feature type="chain" id="PRO_5010834680" evidence="1">
    <location>
        <begin position="22"/>
        <end position="432"/>
    </location>
</feature>
<dbReference type="EMBL" id="CP018099">
    <property type="protein sequence ID" value="APF19680.1"/>
    <property type="molecule type" value="Genomic_DNA"/>
</dbReference>
<dbReference type="OrthoDB" id="9814412at2"/>
<dbReference type="AlphaFoldDB" id="H1XYH8"/>
<gene>
    <name evidence="3" type="ORF">Cabys_2932</name>
    <name evidence="4" type="ORF">Calab_0143</name>
</gene>
<dbReference type="Proteomes" id="UP000004671">
    <property type="component" value="Chromosome"/>
</dbReference>
<protein>
    <submittedName>
        <fullName evidence="3">GWxTD domain-containing protein</fullName>
    </submittedName>
</protein>
<dbReference type="Pfam" id="PF20094">
    <property type="entry name" value="GWxTD_dom"/>
    <property type="match status" value="1"/>
</dbReference>
<dbReference type="KEGG" id="caby:Cabys_2932"/>
<dbReference type="HOGENOM" id="CLU_646859_0_0_0"/>
<dbReference type="PaxDb" id="880073-Calab_0143"/>
<evidence type="ECO:0000313" key="5">
    <source>
        <dbReference type="Proteomes" id="UP000004671"/>
    </source>
</evidence>
<keyword evidence="1" id="KW-0732">Signal</keyword>
<dbReference type="RefSeq" id="WP_006926680.1">
    <property type="nucleotide sequence ID" value="NZ_CM001402.1"/>
</dbReference>
<dbReference type="InParanoid" id="H1XYH8"/>